<dbReference type="PANTHER" id="PTHR20854">
    <property type="entry name" value="INOSITOL MONOPHOSPHATASE"/>
    <property type="match status" value="1"/>
</dbReference>
<dbReference type="InterPro" id="IPR000760">
    <property type="entry name" value="Inositol_monophosphatase-like"/>
</dbReference>
<keyword evidence="2" id="KW-0460">Magnesium</keyword>
<dbReference type="RefSeq" id="WP_260559116.1">
    <property type="nucleotide sequence ID" value="NZ_BAABEC010000071.1"/>
</dbReference>
<protein>
    <submittedName>
        <fullName evidence="3">3'(2'),5'-bisphosphate nucleotidase CysQ</fullName>
    </submittedName>
</protein>
<dbReference type="SUPFAM" id="SSF56655">
    <property type="entry name" value="Carbohydrate phosphatase"/>
    <property type="match status" value="1"/>
</dbReference>
<name>A0ABY5YDM7_9DEIO</name>
<keyword evidence="1" id="KW-0479">Metal-binding</keyword>
<dbReference type="EMBL" id="CP104213">
    <property type="protein sequence ID" value="UWX62821.1"/>
    <property type="molecule type" value="Genomic_DNA"/>
</dbReference>
<dbReference type="Proteomes" id="UP001060261">
    <property type="component" value="Chromosome"/>
</dbReference>
<evidence type="ECO:0000313" key="4">
    <source>
        <dbReference type="Proteomes" id="UP001060261"/>
    </source>
</evidence>
<dbReference type="PROSITE" id="PS00630">
    <property type="entry name" value="IMP_2"/>
    <property type="match status" value="1"/>
</dbReference>
<dbReference type="Gene3D" id="3.40.190.80">
    <property type="match status" value="1"/>
</dbReference>
<organism evidence="3 4">
    <name type="scientific">Deinococcus rubellus</name>
    <dbReference type="NCBI Taxonomy" id="1889240"/>
    <lineage>
        <taxon>Bacteria</taxon>
        <taxon>Thermotogati</taxon>
        <taxon>Deinococcota</taxon>
        <taxon>Deinococci</taxon>
        <taxon>Deinococcales</taxon>
        <taxon>Deinococcaceae</taxon>
        <taxon>Deinococcus</taxon>
    </lineage>
</organism>
<proteinExistence type="predicted"/>
<dbReference type="PANTHER" id="PTHR20854:SF4">
    <property type="entry name" value="INOSITOL-1-MONOPHOSPHATASE-RELATED"/>
    <property type="match status" value="1"/>
</dbReference>
<gene>
    <name evidence="3" type="ORF">N0D28_08545</name>
</gene>
<evidence type="ECO:0000256" key="2">
    <source>
        <dbReference type="ARBA" id="ARBA00022842"/>
    </source>
</evidence>
<dbReference type="Pfam" id="PF00459">
    <property type="entry name" value="Inositol_P"/>
    <property type="match status" value="1"/>
</dbReference>
<dbReference type="Gene3D" id="3.30.540.10">
    <property type="entry name" value="Fructose-1,6-Bisphosphatase, subunit A, domain 1"/>
    <property type="match status" value="1"/>
</dbReference>
<accession>A0ABY5YDM7</accession>
<evidence type="ECO:0000313" key="3">
    <source>
        <dbReference type="EMBL" id="UWX62821.1"/>
    </source>
</evidence>
<evidence type="ECO:0000256" key="1">
    <source>
        <dbReference type="ARBA" id="ARBA00022723"/>
    </source>
</evidence>
<sequence length="343" mass="36839">MLQTMTYAHERQIAEALARQAGELLLRHRAAGFKVDYKTSKDDPVTVADTEASELIVAGLRAAFPDDGILSEELTDTAERLSKRRVWIIDPIDGTTEYVDGTPDFAVSIGLAVEGEAVLGVVNAPARQALYSGVVGEGLTRNGERAGFSARLPAEFLIAVSDTEHKRELHRYPLPQMLPSGSIALKLALIAAGEADATFTMSPRSEWDIAAGMALIQAAGGSVTRRGGGRIPLNSPEPAIRQGLIGGRPDVVAWLEDELFRLAVPEQQLGLTDTDGAWALLGRADQAQLRGEKHLHIRHAAGKVVALVLLDDDLRVRRSEGDALHLGVLTRDLTRAYGPLQGA</sequence>
<reference evidence="3" key="1">
    <citation type="submission" date="2022-09" db="EMBL/GenBank/DDBJ databases">
        <title>genome sequence of Deinococcus rubellus.</title>
        <authorList>
            <person name="Srinivasan S."/>
        </authorList>
    </citation>
    <scope>NUCLEOTIDE SEQUENCE</scope>
    <source>
        <strain evidence="3">Ant6</strain>
    </source>
</reference>
<dbReference type="PRINTS" id="PR00377">
    <property type="entry name" value="IMPHPHTASES"/>
</dbReference>
<dbReference type="InterPro" id="IPR020550">
    <property type="entry name" value="Inositol_monophosphatase_CS"/>
</dbReference>
<dbReference type="CDD" id="cd01638">
    <property type="entry name" value="CysQ"/>
    <property type="match status" value="1"/>
</dbReference>
<keyword evidence="4" id="KW-1185">Reference proteome</keyword>